<dbReference type="AlphaFoldDB" id="A0A0K8VWD7"/>
<accession>A0A0K8VWD7</accession>
<dbReference type="EMBL" id="GDHF01009459">
    <property type="protein sequence ID" value="JAI42855.1"/>
    <property type="molecule type" value="Transcribed_RNA"/>
</dbReference>
<proteinExistence type="predicted"/>
<organism evidence="1">
    <name type="scientific">Bactrocera latifrons</name>
    <name type="common">Malaysian fruit fly</name>
    <name type="synonym">Chaetodacus latifrons</name>
    <dbReference type="NCBI Taxonomy" id="174628"/>
    <lineage>
        <taxon>Eukaryota</taxon>
        <taxon>Metazoa</taxon>
        <taxon>Ecdysozoa</taxon>
        <taxon>Arthropoda</taxon>
        <taxon>Hexapoda</taxon>
        <taxon>Insecta</taxon>
        <taxon>Pterygota</taxon>
        <taxon>Neoptera</taxon>
        <taxon>Endopterygota</taxon>
        <taxon>Diptera</taxon>
        <taxon>Brachycera</taxon>
        <taxon>Muscomorpha</taxon>
        <taxon>Tephritoidea</taxon>
        <taxon>Tephritidae</taxon>
        <taxon>Bactrocera</taxon>
        <taxon>Bactrocera</taxon>
    </lineage>
</organism>
<evidence type="ECO:0000313" key="1">
    <source>
        <dbReference type="EMBL" id="JAI42855.1"/>
    </source>
</evidence>
<protein>
    <recommendedName>
        <fullName evidence="2">Nucleoprotein</fullName>
    </recommendedName>
</protein>
<reference evidence="1" key="1">
    <citation type="submission" date="2015-06" db="EMBL/GenBank/DDBJ databases">
        <authorList>
            <person name="Hoefler B.C."/>
            <person name="Straight P.D."/>
        </authorList>
    </citation>
    <scope>NUCLEOTIDE SEQUENCE</scope>
</reference>
<gene>
    <name evidence="1" type="ORF">c0_g1_i1</name>
</gene>
<sequence>MASTSSNKRRAPDTMEIEEEHTTFDMIKRDRELLKILNLTDFIMRKFFSNEDYASLTNSNEINLDKSNAIAGVLATVFVHCRKMANPIETARGKTYADMNATIGTISFTISSIRLEYQATTGYEDFDYMVATPLVDMLTAFKMSYDEVRLSGAKFFTRGTNRPEARKITDFGLKNTHLSLLTGVTYKPERRAGLMRTLGPMTTALMLAGEIRYHDKMAKALKESIRMLPMCDSIIDCLKEMRTISEGIGLYSALGDVLLLIGCRSTNKFYFPLLFVYKCLRSSKSEGFNFSGTSALLWYQRHSREYIWKKNTSANAHELSQIIFHAMFGTAVEDLSILRQITDLNHWQTRKELNKVFLSCEKDLIQTFTPVHFKYVSKAASANMMKNTGTLQPMLSNKIVFSGFRKKNYTSAFLSYLESGNNIPAFGKDKSSLIYALTQLKMTYIKSVKEGEMKDAGTTKWFKIEGGNLVPTDFVANESTELFYS</sequence>
<name>A0A0K8VWD7_BACLA</name>
<evidence type="ECO:0008006" key="2">
    <source>
        <dbReference type="Google" id="ProtNLM"/>
    </source>
</evidence>